<organism evidence="1">
    <name type="scientific">Rhizophora mucronata</name>
    <name type="common">Asiatic mangrove</name>
    <dbReference type="NCBI Taxonomy" id="61149"/>
    <lineage>
        <taxon>Eukaryota</taxon>
        <taxon>Viridiplantae</taxon>
        <taxon>Streptophyta</taxon>
        <taxon>Embryophyta</taxon>
        <taxon>Tracheophyta</taxon>
        <taxon>Spermatophyta</taxon>
        <taxon>Magnoliopsida</taxon>
        <taxon>eudicotyledons</taxon>
        <taxon>Gunneridae</taxon>
        <taxon>Pentapetalae</taxon>
        <taxon>rosids</taxon>
        <taxon>fabids</taxon>
        <taxon>Malpighiales</taxon>
        <taxon>Rhizophoraceae</taxon>
        <taxon>Rhizophora</taxon>
    </lineage>
</organism>
<dbReference type="EMBL" id="GGEC01071801">
    <property type="protein sequence ID" value="MBX52285.1"/>
    <property type="molecule type" value="Transcribed_RNA"/>
</dbReference>
<dbReference type="AlphaFoldDB" id="A0A2P2PC26"/>
<accession>A0A2P2PC26</accession>
<protein>
    <submittedName>
        <fullName evidence="1">Uncharacterized protein</fullName>
    </submittedName>
</protein>
<reference evidence="1" key="1">
    <citation type="submission" date="2018-02" db="EMBL/GenBank/DDBJ databases">
        <title>Rhizophora mucronata_Transcriptome.</title>
        <authorList>
            <person name="Meera S.P."/>
            <person name="Sreeshan A."/>
            <person name="Augustine A."/>
        </authorList>
    </citation>
    <scope>NUCLEOTIDE SEQUENCE</scope>
    <source>
        <tissue evidence="1">Leaf</tissue>
    </source>
</reference>
<name>A0A2P2PC26_RHIMU</name>
<proteinExistence type="predicted"/>
<evidence type="ECO:0000313" key="1">
    <source>
        <dbReference type="EMBL" id="MBX52285.1"/>
    </source>
</evidence>
<sequence length="38" mass="4368">MIQSSCALLTSTICVQHNYTKKIPILEKRKTKSKKIPH</sequence>